<evidence type="ECO:0000256" key="1">
    <source>
        <dbReference type="SAM" id="SignalP"/>
    </source>
</evidence>
<organism evidence="2 3">
    <name type="scientific">Folsomia candida</name>
    <name type="common">Springtail</name>
    <dbReference type="NCBI Taxonomy" id="158441"/>
    <lineage>
        <taxon>Eukaryota</taxon>
        <taxon>Metazoa</taxon>
        <taxon>Ecdysozoa</taxon>
        <taxon>Arthropoda</taxon>
        <taxon>Hexapoda</taxon>
        <taxon>Collembola</taxon>
        <taxon>Entomobryomorpha</taxon>
        <taxon>Isotomoidea</taxon>
        <taxon>Isotomidae</taxon>
        <taxon>Proisotominae</taxon>
        <taxon>Folsomia</taxon>
    </lineage>
</organism>
<dbReference type="SUPFAM" id="SSF54001">
    <property type="entry name" value="Cysteine proteinases"/>
    <property type="match status" value="1"/>
</dbReference>
<dbReference type="Gene3D" id="3.90.1720.10">
    <property type="entry name" value="endopeptidase domain like (from Nostoc punctiforme)"/>
    <property type="match status" value="1"/>
</dbReference>
<gene>
    <name evidence="2" type="ORF">Fcan01_16390</name>
</gene>
<name>A0A226DU83_FOLCA</name>
<sequence length="215" mass="23937">MKLYLLAIIVALTAILGAVSDEYDPTSCVCEEDSGNCKISRGVGTPGYKCYCKYYGGQGGDCSSTSMKCDEGENCPEGCTTKECCLTASAHAITRDEVIARAETWLHPPVPYSREAYKNGYRTDCSGYVSMAWNTGVNYNTNTLLDITYPISKDDLQKGDILLKRWDHAVIFHSWAYLGYELAGGGVGMVKKWNIPYQYWRGARGYETRRYNGIQ</sequence>
<feature type="chain" id="PRO_5012172092" description="NlpC/P60 domain-containing protein" evidence="1">
    <location>
        <begin position="21"/>
        <end position="215"/>
    </location>
</feature>
<proteinExistence type="predicted"/>
<evidence type="ECO:0000313" key="2">
    <source>
        <dbReference type="EMBL" id="OXA48793.1"/>
    </source>
</evidence>
<comment type="caution">
    <text evidence="2">The sequence shown here is derived from an EMBL/GenBank/DDBJ whole genome shotgun (WGS) entry which is preliminary data.</text>
</comment>
<dbReference type="STRING" id="158441.A0A226DU83"/>
<dbReference type="EMBL" id="LNIX01000011">
    <property type="protein sequence ID" value="OXA48793.1"/>
    <property type="molecule type" value="Genomic_DNA"/>
</dbReference>
<reference evidence="2 3" key="1">
    <citation type="submission" date="2015-12" db="EMBL/GenBank/DDBJ databases">
        <title>The genome of Folsomia candida.</title>
        <authorList>
            <person name="Faddeeva A."/>
            <person name="Derks M.F."/>
            <person name="Anvar Y."/>
            <person name="Smit S."/>
            <person name="Van Straalen N."/>
            <person name="Roelofs D."/>
        </authorList>
    </citation>
    <scope>NUCLEOTIDE SEQUENCE [LARGE SCALE GENOMIC DNA]</scope>
    <source>
        <strain evidence="2 3">VU population</strain>
        <tissue evidence="2">Whole body</tissue>
    </source>
</reference>
<dbReference type="InterPro" id="IPR038765">
    <property type="entry name" value="Papain-like_cys_pep_sf"/>
</dbReference>
<protein>
    <recommendedName>
        <fullName evidence="4">NlpC/P60 domain-containing protein</fullName>
    </recommendedName>
</protein>
<keyword evidence="1" id="KW-0732">Signal</keyword>
<keyword evidence="3" id="KW-1185">Reference proteome</keyword>
<evidence type="ECO:0008006" key="4">
    <source>
        <dbReference type="Google" id="ProtNLM"/>
    </source>
</evidence>
<dbReference type="OrthoDB" id="5358886at2759"/>
<accession>A0A226DU83</accession>
<evidence type="ECO:0000313" key="3">
    <source>
        <dbReference type="Proteomes" id="UP000198287"/>
    </source>
</evidence>
<dbReference type="AlphaFoldDB" id="A0A226DU83"/>
<dbReference type="Proteomes" id="UP000198287">
    <property type="component" value="Unassembled WGS sequence"/>
</dbReference>
<feature type="signal peptide" evidence="1">
    <location>
        <begin position="1"/>
        <end position="20"/>
    </location>
</feature>